<dbReference type="Pfam" id="PF05036">
    <property type="entry name" value="SPOR"/>
    <property type="match status" value="1"/>
</dbReference>
<dbReference type="InterPro" id="IPR011990">
    <property type="entry name" value="TPR-like_helical_dom_sf"/>
</dbReference>
<accession>A0A364P1S2</accession>
<dbReference type="Gene3D" id="1.25.40.10">
    <property type="entry name" value="Tetratricopeptide repeat domain"/>
    <property type="match status" value="1"/>
</dbReference>
<dbReference type="SMART" id="SM00671">
    <property type="entry name" value="SEL1"/>
    <property type="match status" value="2"/>
</dbReference>
<evidence type="ECO:0000313" key="2">
    <source>
        <dbReference type="EMBL" id="RAU23274.1"/>
    </source>
</evidence>
<dbReference type="GO" id="GO:0042834">
    <property type="term" value="F:peptidoglycan binding"/>
    <property type="evidence" value="ECO:0007669"/>
    <property type="project" value="InterPro"/>
</dbReference>
<comment type="caution">
    <text evidence="2">The sequence shown here is derived from an EMBL/GenBank/DDBJ whole genome shotgun (WGS) entry which is preliminary data.</text>
</comment>
<name>A0A364P1S2_9PROT</name>
<feature type="domain" description="SPOR" evidence="1">
    <location>
        <begin position="214"/>
        <end position="281"/>
    </location>
</feature>
<dbReference type="InterPro" id="IPR052748">
    <property type="entry name" value="ISR_Activator"/>
</dbReference>
<proteinExistence type="predicted"/>
<dbReference type="SUPFAM" id="SSF110997">
    <property type="entry name" value="Sporulation related repeat"/>
    <property type="match status" value="1"/>
</dbReference>
<sequence>MVSSSEENITRLGEADTVTGSTMRSCFGKAAGSRLAVAVLALALAGCADTKGDPMQTVRDSLFYDGLAAFHEGYYKEASIRWERAAHFGDGEAARNLGHLYRQGLGVDQDAAIAVAWYQIAADAGVVSAQYNLGMLYMSGGAPNLAPNPSVGMYWLNKAAAAGLPPAKAELERLAAAASEPKPEPVATPVVAMPVVAAPDPAPAPAFVDTPETARAQVGSYRSRKDAEADWKRVRKPGLEPEIIEVNMGERGRWYRLLAVGTPDAVEAYCDYAAKQKVGCWPGRSRQP</sequence>
<dbReference type="InterPro" id="IPR036680">
    <property type="entry name" value="SPOR-like_sf"/>
</dbReference>
<organism evidence="2 3">
    <name type="scientific">Paramagnetospirillum kuznetsovii</name>
    <dbReference type="NCBI Taxonomy" id="2053833"/>
    <lineage>
        <taxon>Bacteria</taxon>
        <taxon>Pseudomonadati</taxon>
        <taxon>Pseudomonadota</taxon>
        <taxon>Alphaproteobacteria</taxon>
        <taxon>Rhodospirillales</taxon>
        <taxon>Magnetospirillaceae</taxon>
        <taxon>Paramagnetospirillum</taxon>
    </lineage>
</organism>
<gene>
    <name evidence="2" type="ORF">CU669_03765</name>
</gene>
<evidence type="ECO:0000313" key="3">
    <source>
        <dbReference type="Proteomes" id="UP000251075"/>
    </source>
</evidence>
<dbReference type="AlphaFoldDB" id="A0A364P1S2"/>
<dbReference type="EMBL" id="PGTO01000002">
    <property type="protein sequence ID" value="RAU23274.1"/>
    <property type="molecule type" value="Genomic_DNA"/>
</dbReference>
<dbReference type="InterPro" id="IPR007730">
    <property type="entry name" value="SPOR-like_dom"/>
</dbReference>
<dbReference type="PANTHER" id="PTHR45011">
    <property type="entry name" value="DAP3-BINDING CELL DEATH ENHANCER 1"/>
    <property type="match status" value="1"/>
</dbReference>
<evidence type="ECO:0000259" key="1">
    <source>
        <dbReference type="Pfam" id="PF05036"/>
    </source>
</evidence>
<keyword evidence="3" id="KW-1185">Reference proteome</keyword>
<protein>
    <recommendedName>
        <fullName evidence="1">SPOR domain-containing protein</fullName>
    </recommendedName>
</protein>
<dbReference type="Pfam" id="PF08238">
    <property type="entry name" value="Sel1"/>
    <property type="match status" value="2"/>
</dbReference>
<dbReference type="PANTHER" id="PTHR45011:SF1">
    <property type="entry name" value="DAP3-BINDING CELL DEATH ENHANCER 1"/>
    <property type="match status" value="1"/>
</dbReference>
<dbReference type="InterPro" id="IPR006597">
    <property type="entry name" value="Sel1-like"/>
</dbReference>
<dbReference type="Proteomes" id="UP000251075">
    <property type="component" value="Unassembled WGS sequence"/>
</dbReference>
<dbReference type="SUPFAM" id="SSF81901">
    <property type="entry name" value="HCP-like"/>
    <property type="match status" value="1"/>
</dbReference>
<dbReference type="OrthoDB" id="112232at2"/>
<reference evidence="2 3" key="1">
    <citation type="submission" date="2017-11" db="EMBL/GenBank/DDBJ databases">
        <title>Draft genome sequence of magnetotactic bacterium Magnetospirillum kuznetsovii LBB-42.</title>
        <authorList>
            <person name="Grouzdev D.S."/>
            <person name="Rysina M.S."/>
            <person name="Baslerov R.V."/>
            <person name="Koziaeva V."/>
        </authorList>
    </citation>
    <scope>NUCLEOTIDE SEQUENCE [LARGE SCALE GENOMIC DNA]</scope>
    <source>
        <strain evidence="2 3">LBB-42</strain>
    </source>
</reference>
<dbReference type="Gene3D" id="3.30.70.1070">
    <property type="entry name" value="Sporulation related repeat"/>
    <property type="match status" value="1"/>
</dbReference>